<dbReference type="EMBL" id="SOYS01000002">
    <property type="protein sequence ID" value="NIY47173.1"/>
    <property type="molecule type" value="Genomic_DNA"/>
</dbReference>
<dbReference type="NCBIfam" id="NF007764">
    <property type="entry name" value="PRK10446.1"/>
    <property type="match status" value="1"/>
</dbReference>
<accession>A0ABX0VJK3</accession>
<feature type="binding site" evidence="9">
    <location>
        <position position="260"/>
    </location>
    <ligand>
        <name>Mn(2+)</name>
        <dbReference type="ChEBI" id="CHEBI:29035"/>
        <label>1</label>
    </ligand>
</feature>
<evidence type="ECO:0000259" key="10">
    <source>
        <dbReference type="PROSITE" id="PS50975"/>
    </source>
</evidence>
<evidence type="ECO:0000256" key="8">
    <source>
        <dbReference type="ARBA" id="ARBA00023211"/>
    </source>
</evidence>
<dbReference type="Pfam" id="PF18030">
    <property type="entry name" value="Rimk_N"/>
    <property type="match status" value="1"/>
</dbReference>
<dbReference type="Proteomes" id="UP000697927">
    <property type="component" value="Unassembled WGS sequence"/>
</dbReference>
<dbReference type="NCBIfam" id="TIGR00768">
    <property type="entry name" value="rimK_fam"/>
    <property type="match status" value="1"/>
</dbReference>
<gene>
    <name evidence="9 11" type="primary">rimK</name>
    <name evidence="11" type="ORF">E2L00_06405</name>
</gene>
<dbReference type="PROSITE" id="PS50975">
    <property type="entry name" value="ATP_GRASP"/>
    <property type="match status" value="1"/>
</dbReference>
<comment type="similarity">
    <text evidence="9">Belongs to the RimK family.</text>
</comment>
<dbReference type="InterPro" id="IPR011761">
    <property type="entry name" value="ATP-grasp"/>
</dbReference>
<keyword evidence="12" id="KW-1185">Reference proteome</keyword>
<name>A0ABX0VJK3_9ENTR</name>
<keyword evidence="8 9" id="KW-0464">Manganese</keyword>
<dbReference type="InterPro" id="IPR013651">
    <property type="entry name" value="ATP-grasp_RimK-type"/>
</dbReference>
<evidence type="ECO:0000256" key="5">
    <source>
        <dbReference type="ARBA" id="ARBA00022840"/>
    </source>
</evidence>
<evidence type="ECO:0000256" key="6">
    <source>
        <dbReference type="ARBA" id="ARBA00022842"/>
    </source>
</evidence>
<dbReference type="EC" id="6.3.2.-" evidence="9"/>
<organism evidence="11 12">
    <name type="scientific">Cedecea colo</name>
    <dbReference type="NCBI Taxonomy" id="2552946"/>
    <lineage>
        <taxon>Bacteria</taxon>
        <taxon>Pseudomonadati</taxon>
        <taxon>Pseudomonadota</taxon>
        <taxon>Gammaproteobacteria</taxon>
        <taxon>Enterobacterales</taxon>
        <taxon>Enterobacteriaceae</taxon>
        <taxon>Cedecea</taxon>
    </lineage>
</organism>
<keyword evidence="5 9" id="KW-0067">ATP-binding</keyword>
<evidence type="ECO:0000256" key="4">
    <source>
        <dbReference type="ARBA" id="ARBA00022741"/>
    </source>
</evidence>
<feature type="binding site" evidence="9">
    <location>
        <position position="260"/>
    </location>
    <ligand>
        <name>Mg(2+)</name>
        <dbReference type="ChEBI" id="CHEBI:18420"/>
        <label>2</label>
    </ligand>
</feature>
<evidence type="ECO:0000256" key="9">
    <source>
        <dbReference type="HAMAP-Rule" id="MF_01552"/>
    </source>
</evidence>
<feature type="binding site" evidence="9">
    <location>
        <position position="187"/>
    </location>
    <ligand>
        <name>ATP</name>
        <dbReference type="ChEBI" id="CHEBI:30616"/>
    </ligand>
</feature>
<feature type="binding site" evidence="9">
    <location>
        <position position="141"/>
    </location>
    <ligand>
        <name>ATP</name>
        <dbReference type="ChEBI" id="CHEBI:30616"/>
    </ligand>
</feature>
<protein>
    <recommendedName>
        <fullName evidence="9">Probable alpha-L-glutamate ligase</fullName>
        <ecNumber evidence="9">6.3.2.-</ecNumber>
    </recommendedName>
</protein>
<evidence type="ECO:0000256" key="2">
    <source>
        <dbReference type="ARBA" id="ARBA00022598"/>
    </source>
</evidence>
<comment type="cofactor">
    <cofactor evidence="9">
        <name>Mg(2+)</name>
        <dbReference type="ChEBI" id="CHEBI:18420"/>
    </cofactor>
    <cofactor evidence="9">
        <name>Mn(2+)</name>
        <dbReference type="ChEBI" id="CHEBI:29035"/>
    </cofactor>
    <text evidence="9">Binds 2 magnesium or manganese ions per subunit.</text>
</comment>
<feature type="binding site" evidence="9">
    <location>
        <position position="262"/>
    </location>
    <ligand>
        <name>Mn(2+)</name>
        <dbReference type="ChEBI" id="CHEBI:29035"/>
        <label>2</label>
    </ligand>
</feature>
<dbReference type="Gene3D" id="3.40.50.20">
    <property type="match status" value="1"/>
</dbReference>
<comment type="caution">
    <text evidence="11">The sequence shown here is derived from an EMBL/GenBank/DDBJ whole genome shotgun (WGS) entry which is preliminary data.</text>
</comment>
<dbReference type="GO" id="GO:0016874">
    <property type="term" value="F:ligase activity"/>
    <property type="evidence" value="ECO:0007669"/>
    <property type="project" value="UniProtKB-KW"/>
</dbReference>
<evidence type="ECO:0000256" key="7">
    <source>
        <dbReference type="ARBA" id="ARBA00022917"/>
    </source>
</evidence>
<dbReference type="Gene3D" id="3.30.1490.20">
    <property type="entry name" value="ATP-grasp fold, A domain"/>
    <property type="match status" value="1"/>
</dbReference>
<keyword evidence="6 9" id="KW-0460">Magnesium</keyword>
<keyword evidence="3 9" id="KW-0479">Metal-binding</keyword>
<feature type="domain" description="ATP-grasp" evidence="10">
    <location>
        <begin position="104"/>
        <end position="287"/>
    </location>
</feature>
<proteinExistence type="inferred from homology"/>
<keyword evidence="4 9" id="KW-0547">Nucleotide-binding</keyword>
<keyword evidence="11" id="KW-0689">Ribosomal protein</keyword>
<dbReference type="GO" id="GO:0005840">
    <property type="term" value="C:ribosome"/>
    <property type="evidence" value="ECO:0007669"/>
    <property type="project" value="UniProtKB-KW"/>
</dbReference>
<dbReference type="RefSeq" id="WP_167608587.1">
    <property type="nucleotide sequence ID" value="NZ_SOYS01000002.1"/>
</dbReference>
<keyword evidence="2 9" id="KW-0436">Ligase</keyword>
<keyword evidence="11" id="KW-0687">Ribonucleoprotein</keyword>
<dbReference type="InterPro" id="IPR023533">
    <property type="entry name" value="RimK"/>
</dbReference>
<dbReference type="Gene3D" id="3.30.470.20">
    <property type="entry name" value="ATP-grasp fold, B domain"/>
    <property type="match status" value="1"/>
</dbReference>
<feature type="binding site" evidence="9">
    <location>
        <position position="248"/>
    </location>
    <ligand>
        <name>Mg(2+)</name>
        <dbReference type="ChEBI" id="CHEBI:18420"/>
        <label>1</label>
    </ligand>
</feature>
<evidence type="ECO:0000256" key="3">
    <source>
        <dbReference type="ARBA" id="ARBA00022723"/>
    </source>
</evidence>
<dbReference type="InterPro" id="IPR013815">
    <property type="entry name" value="ATP_grasp_subdomain_1"/>
</dbReference>
<dbReference type="InterPro" id="IPR004666">
    <property type="entry name" value="Rp_bS6_RimK/Lys_biosynth_LsyX"/>
</dbReference>
<keyword evidence="7 9" id="KW-0648">Protein biosynthesis</keyword>
<evidence type="ECO:0000313" key="12">
    <source>
        <dbReference type="Proteomes" id="UP000697927"/>
    </source>
</evidence>
<reference evidence="11 12" key="1">
    <citation type="journal article" date="2020" name="Microorganisms">
        <title>Polyphasic Characterisation of Cedecea colo sp. nov., a New Enteric Bacterium Isolated from the Koala Hindgut.</title>
        <authorList>
            <person name="Boath J.M."/>
            <person name="Dakhal S."/>
            <person name="Van T.T.H."/>
            <person name="Moore R.J."/>
            <person name="Dekiwadia C."/>
            <person name="Macreadie I.G."/>
        </authorList>
    </citation>
    <scope>NUCLEOTIDE SEQUENCE [LARGE SCALE GENOMIC DNA]</scope>
    <source>
        <strain evidence="11 12">ZA</strain>
    </source>
</reference>
<feature type="binding site" evidence="9">
    <location>
        <position position="260"/>
    </location>
    <ligand>
        <name>Mg(2+)</name>
        <dbReference type="ChEBI" id="CHEBI:18420"/>
        <label>1</label>
    </ligand>
</feature>
<dbReference type="HAMAP" id="MF_01552">
    <property type="entry name" value="RimK"/>
    <property type="match status" value="1"/>
</dbReference>
<evidence type="ECO:0000256" key="1">
    <source>
        <dbReference type="ARBA" id="ARBA00001936"/>
    </source>
</evidence>
<dbReference type="SUPFAM" id="SSF56059">
    <property type="entry name" value="Glutathione synthetase ATP-binding domain-like"/>
    <property type="match status" value="1"/>
</dbReference>
<feature type="binding site" evidence="9">
    <location>
        <position position="248"/>
    </location>
    <ligand>
        <name>Mn(2+)</name>
        <dbReference type="ChEBI" id="CHEBI:29035"/>
        <label>1</label>
    </ligand>
</feature>
<dbReference type="Pfam" id="PF08443">
    <property type="entry name" value="RimK"/>
    <property type="match status" value="1"/>
</dbReference>
<evidence type="ECO:0000313" key="11">
    <source>
        <dbReference type="EMBL" id="NIY47173.1"/>
    </source>
</evidence>
<dbReference type="PANTHER" id="PTHR21621:SF7">
    <property type="entry name" value="RIBOSOMAL PROTEIN BS6--L-GLUTAMATE LIGASE"/>
    <property type="match status" value="1"/>
</dbReference>
<comment type="cofactor">
    <cofactor evidence="1">
        <name>Mn(2+)</name>
        <dbReference type="ChEBI" id="CHEBI:29035"/>
    </cofactor>
</comment>
<feature type="binding site" evidence="9">
    <location>
        <begin position="178"/>
        <end position="179"/>
    </location>
    <ligand>
        <name>ATP</name>
        <dbReference type="ChEBI" id="CHEBI:30616"/>
    </ligand>
</feature>
<feature type="binding site" evidence="9">
    <location>
        <position position="262"/>
    </location>
    <ligand>
        <name>Mg(2+)</name>
        <dbReference type="ChEBI" id="CHEBI:18420"/>
        <label>2</label>
    </ligand>
</feature>
<feature type="binding site" evidence="9">
    <location>
        <begin position="211"/>
        <end position="213"/>
    </location>
    <ligand>
        <name>ATP</name>
        <dbReference type="ChEBI" id="CHEBI:30616"/>
    </ligand>
</feature>
<sequence>MKIAILSRDGTLYSCKRLREAAISRGHAVEIIDPLSCYMNINPAAPSVHYKGRQLPHYDAVIPRIGSAITFYGTAVLRQFEMLGSYPLNESVAITRARDKLRSLQLLARQGIDLPVTGFAHSPDDTSDLIDMVGGAPLVVKLVEGTQGIGVVLAETRQAAESVIDAFRGLNAHILVQEYIKEAQGADIRCLVVGNKIVAAIERQAKPGDFRSNLHRGGQANPVAITEREREIALQAAITLGLDVAGVDILRASRGPLVMEVNASPGLEGIEKTSGVDIATLMIEWIERQAQPGFSLKTGG</sequence>
<dbReference type="PANTHER" id="PTHR21621">
    <property type="entry name" value="RIBOSOMAL PROTEIN S6 MODIFICATION PROTEIN"/>
    <property type="match status" value="1"/>
</dbReference>
<feature type="binding site" evidence="9">
    <location>
        <position position="260"/>
    </location>
    <ligand>
        <name>Mn(2+)</name>
        <dbReference type="ChEBI" id="CHEBI:29035"/>
        <label>2</label>
    </ligand>
</feature>
<dbReference type="InterPro" id="IPR041107">
    <property type="entry name" value="Rimk_N"/>
</dbReference>